<dbReference type="Pfam" id="PF24840">
    <property type="entry name" value="NTF2_SigF"/>
    <property type="match status" value="1"/>
</dbReference>
<dbReference type="InterPro" id="IPR057514">
    <property type="entry name" value="NTF2_SigF"/>
</dbReference>
<dbReference type="AlphaFoldDB" id="A0A180GQ40"/>
<dbReference type="STRING" id="630390.A0A180GQ40"/>
<gene>
    <name evidence="2" type="ORF">PTTG_26823</name>
</gene>
<proteinExistence type="predicted"/>
<dbReference type="EnsemblFungi" id="PTTG_26823-t43_1">
    <property type="protein sequence ID" value="PTTG_26823-t43_1-p1"/>
    <property type="gene ID" value="PTTG_26823"/>
</dbReference>
<sequence length="176" mass="20267">MDNPIKELADVVRSVTEVEHTSEVFANIDRYFTEDAQLIYPILTQIYSRNGRQNLKAVYQVSRAFGFGIKIEIHEVMVNKEQTEATIDLTQSVRIRALPVQSANVVCNFIVRLGLRKSSEDNKYRICRQHDNFPTDLTQSGLPMPNFIRVINDVIKALAWLYVVAWGRIFMMLGIF</sequence>
<name>A0A180GQ40_PUCT1</name>
<dbReference type="VEuPathDB" id="FungiDB:PTTG_26823"/>
<dbReference type="PANTHER" id="PTHR35393:SF1">
    <property type="entry name" value="SNOAL-LIKE DOMAIN-CONTAINING PROTEIN"/>
    <property type="match status" value="1"/>
</dbReference>
<reference evidence="2" key="2">
    <citation type="submission" date="2016-05" db="EMBL/GenBank/DDBJ databases">
        <title>Comparative analysis highlights variable genome content of wheat rusts and divergence of the mating loci.</title>
        <authorList>
            <person name="Cuomo C.A."/>
            <person name="Bakkeren G."/>
            <person name="Szabo L."/>
            <person name="Khalil H."/>
            <person name="Joly D."/>
            <person name="Goldberg J."/>
            <person name="Young S."/>
            <person name="Zeng Q."/>
            <person name="Fellers J."/>
        </authorList>
    </citation>
    <scope>NUCLEOTIDE SEQUENCE [LARGE SCALE GENOMIC DNA]</scope>
    <source>
        <strain evidence="2">1-1 BBBD Race 1</strain>
    </source>
</reference>
<evidence type="ECO:0000313" key="2">
    <source>
        <dbReference type="EMBL" id="OAV94947.1"/>
    </source>
</evidence>
<dbReference type="Proteomes" id="UP000005240">
    <property type="component" value="Unassembled WGS sequence"/>
</dbReference>
<dbReference type="OrthoDB" id="2344312at2759"/>
<protein>
    <recommendedName>
        <fullName evidence="1">SigF-like NTF2-like domain-containing protein</fullName>
    </recommendedName>
</protein>
<dbReference type="EMBL" id="ADAS02000034">
    <property type="protein sequence ID" value="OAV94947.1"/>
    <property type="molecule type" value="Genomic_DNA"/>
</dbReference>
<reference evidence="3" key="4">
    <citation type="submission" date="2025-05" db="UniProtKB">
        <authorList>
            <consortium name="EnsemblFungi"/>
        </authorList>
    </citation>
    <scope>IDENTIFICATION</scope>
    <source>
        <strain evidence="3">isolate 1-1 / race 1 (BBBD)</strain>
    </source>
</reference>
<keyword evidence="4" id="KW-1185">Reference proteome</keyword>
<organism evidence="2">
    <name type="scientific">Puccinia triticina (isolate 1-1 / race 1 (BBBD))</name>
    <name type="common">Brown leaf rust fungus</name>
    <dbReference type="NCBI Taxonomy" id="630390"/>
    <lineage>
        <taxon>Eukaryota</taxon>
        <taxon>Fungi</taxon>
        <taxon>Dikarya</taxon>
        <taxon>Basidiomycota</taxon>
        <taxon>Pucciniomycotina</taxon>
        <taxon>Pucciniomycetes</taxon>
        <taxon>Pucciniales</taxon>
        <taxon>Pucciniaceae</taxon>
        <taxon>Puccinia</taxon>
    </lineage>
</organism>
<feature type="domain" description="SigF-like NTF2-like" evidence="1">
    <location>
        <begin position="1"/>
        <end position="175"/>
    </location>
</feature>
<accession>A0A180GQ40</accession>
<evidence type="ECO:0000313" key="4">
    <source>
        <dbReference type="Proteomes" id="UP000005240"/>
    </source>
</evidence>
<evidence type="ECO:0000313" key="3">
    <source>
        <dbReference type="EnsemblFungi" id="PTTG_26823-t43_1-p1"/>
    </source>
</evidence>
<reference evidence="2" key="1">
    <citation type="submission" date="2009-11" db="EMBL/GenBank/DDBJ databases">
        <authorList>
            <consortium name="The Broad Institute Genome Sequencing Platform"/>
            <person name="Ward D."/>
            <person name="Feldgarden M."/>
            <person name="Earl A."/>
            <person name="Young S.K."/>
            <person name="Zeng Q."/>
            <person name="Koehrsen M."/>
            <person name="Alvarado L."/>
            <person name="Berlin A."/>
            <person name="Bochicchio J."/>
            <person name="Borenstein D."/>
            <person name="Chapman S.B."/>
            <person name="Chen Z."/>
            <person name="Engels R."/>
            <person name="Freedman E."/>
            <person name="Gellesch M."/>
            <person name="Goldberg J."/>
            <person name="Griggs A."/>
            <person name="Gujja S."/>
            <person name="Heilman E."/>
            <person name="Heiman D."/>
            <person name="Hepburn T."/>
            <person name="Howarth C."/>
            <person name="Jen D."/>
            <person name="Larson L."/>
            <person name="Lewis B."/>
            <person name="Mehta T."/>
            <person name="Park D."/>
            <person name="Pearson M."/>
            <person name="Roberts A."/>
            <person name="Saif S."/>
            <person name="Shea T."/>
            <person name="Shenoy N."/>
            <person name="Sisk P."/>
            <person name="Stolte C."/>
            <person name="Sykes S."/>
            <person name="Thomson T."/>
            <person name="Walk T."/>
            <person name="White J."/>
            <person name="Yandava C."/>
            <person name="Izard J."/>
            <person name="Baranova O.V."/>
            <person name="Blanton J.M."/>
            <person name="Tanner A.C."/>
            <person name="Dewhirst F.E."/>
            <person name="Haas B."/>
            <person name="Nusbaum C."/>
            <person name="Birren B."/>
        </authorList>
    </citation>
    <scope>NUCLEOTIDE SEQUENCE [LARGE SCALE GENOMIC DNA]</scope>
    <source>
        <strain evidence="2">1-1 BBBD Race 1</strain>
    </source>
</reference>
<reference evidence="3 4" key="3">
    <citation type="journal article" date="2017" name="G3 (Bethesda)">
        <title>Comparative analysis highlights variable genome content of wheat rusts and divergence of the mating loci.</title>
        <authorList>
            <person name="Cuomo C.A."/>
            <person name="Bakkeren G."/>
            <person name="Khalil H.B."/>
            <person name="Panwar V."/>
            <person name="Joly D."/>
            <person name="Linning R."/>
            <person name="Sakthikumar S."/>
            <person name="Song X."/>
            <person name="Adiconis X."/>
            <person name="Fan L."/>
            <person name="Goldberg J.M."/>
            <person name="Levin J.Z."/>
            <person name="Young S."/>
            <person name="Zeng Q."/>
            <person name="Anikster Y."/>
            <person name="Bruce M."/>
            <person name="Wang M."/>
            <person name="Yin C."/>
            <person name="McCallum B."/>
            <person name="Szabo L.J."/>
            <person name="Hulbert S."/>
            <person name="Chen X."/>
            <person name="Fellers J.P."/>
        </authorList>
    </citation>
    <scope>NUCLEOTIDE SEQUENCE</scope>
    <source>
        <strain evidence="4">Isolate 1-1 / race 1 (BBBD)</strain>
        <strain evidence="3">isolate 1-1 / race 1 (BBBD)</strain>
    </source>
</reference>
<evidence type="ECO:0000259" key="1">
    <source>
        <dbReference type="Pfam" id="PF24840"/>
    </source>
</evidence>
<dbReference type="PANTHER" id="PTHR35393">
    <property type="entry name" value="CHROMOSOME 1, WHOLE GENOME SHOTGUN SEQUENCE"/>
    <property type="match status" value="1"/>
</dbReference>